<proteinExistence type="predicted"/>
<accession>A0A5J4VI49</accession>
<feature type="compositionally biased region" description="Acidic residues" evidence="1">
    <location>
        <begin position="19"/>
        <end position="61"/>
    </location>
</feature>
<comment type="caution">
    <text evidence="2">The sequence shown here is derived from an EMBL/GenBank/DDBJ whole genome shotgun (WGS) entry which is preliminary data.</text>
</comment>
<feature type="compositionally biased region" description="Basic residues" evidence="1">
    <location>
        <begin position="148"/>
        <end position="159"/>
    </location>
</feature>
<evidence type="ECO:0000313" key="3">
    <source>
        <dbReference type="Proteomes" id="UP000324800"/>
    </source>
</evidence>
<dbReference type="AlphaFoldDB" id="A0A5J4VI49"/>
<sequence length="443" mass="50775">MRQLENERQIENEKQREQQDEEQQEEDEDEQDEDEDEEQFGDDQEEEFEQDQEQEEQENYQEETNIIFTVPTGIIGQINKTSSSIGMLSESSKPSSITAVGELTNKLGVGIGEGGIGGGKKGGILGLGQTSAMDREIKLEREAFRRKQQRRLNKARKKQYYNTEEDSESSKDEEQDDMRETMMDTVVYGVDQSKLTKTTNLFSFFGGTNMNIIDKIKGNVSVLAQRVYFEGPEKAQQERFQAAEEKKRQALHRQKGMVISGIKGMQKKLLKLSNPPYKNHAIKMSERGKKQFFDEQDAKEGLVSGITNNAKHQGTIKDRFGMDERGVALLRLNSVILGLLTDLLLLGQRIRLAFHSWESMISGRSAIQILIALWWREEERLHISGEINKKNPNRHSILPPTKMQIKQYTKQMLTDEISERIPSPEGGWTKYEEQCGSGVYFIY</sequence>
<dbReference type="EMBL" id="SNRW01006873">
    <property type="protein sequence ID" value="KAA6382271.1"/>
    <property type="molecule type" value="Genomic_DNA"/>
</dbReference>
<feature type="region of interest" description="Disordered" evidence="1">
    <location>
        <begin position="1"/>
        <end position="63"/>
    </location>
</feature>
<dbReference type="Proteomes" id="UP000324800">
    <property type="component" value="Unassembled WGS sequence"/>
</dbReference>
<evidence type="ECO:0000256" key="1">
    <source>
        <dbReference type="SAM" id="MobiDB-lite"/>
    </source>
</evidence>
<name>A0A5J4VI49_9EUKA</name>
<reference evidence="2 3" key="1">
    <citation type="submission" date="2019-03" db="EMBL/GenBank/DDBJ databases">
        <title>Single cell metagenomics reveals metabolic interactions within the superorganism composed of flagellate Streblomastix strix and complex community of Bacteroidetes bacteria on its surface.</title>
        <authorList>
            <person name="Treitli S.C."/>
            <person name="Kolisko M."/>
            <person name="Husnik F."/>
            <person name="Keeling P."/>
            <person name="Hampl V."/>
        </authorList>
    </citation>
    <scope>NUCLEOTIDE SEQUENCE [LARGE SCALE GENOMIC DNA]</scope>
    <source>
        <strain evidence="2">ST1C</strain>
    </source>
</reference>
<protein>
    <submittedName>
        <fullName evidence="2">Uncharacterized protein</fullName>
    </submittedName>
</protein>
<feature type="compositionally biased region" description="Basic and acidic residues" evidence="1">
    <location>
        <begin position="1"/>
        <end position="18"/>
    </location>
</feature>
<feature type="region of interest" description="Disordered" evidence="1">
    <location>
        <begin position="148"/>
        <end position="177"/>
    </location>
</feature>
<gene>
    <name evidence="2" type="ORF">EZS28_022202</name>
</gene>
<organism evidence="2 3">
    <name type="scientific">Streblomastix strix</name>
    <dbReference type="NCBI Taxonomy" id="222440"/>
    <lineage>
        <taxon>Eukaryota</taxon>
        <taxon>Metamonada</taxon>
        <taxon>Preaxostyla</taxon>
        <taxon>Oxymonadida</taxon>
        <taxon>Streblomastigidae</taxon>
        <taxon>Streblomastix</taxon>
    </lineage>
</organism>
<feature type="compositionally biased region" description="Basic and acidic residues" evidence="1">
    <location>
        <begin position="168"/>
        <end position="177"/>
    </location>
</feature>
<evidence type="ECO:0000313" key="2">
    <source>
        <dbReference type="EMBL" id="KAA6382271.1"/>
    </source>
</evidence>